<dbReference type="Gene3D" id="3.40.640.10">
    <property type="entry name" value="Type I PLP-dependent aspartate aminotransferase-like (Major domain)"/>
    <property type="match status" value="1"/>
</dbReference>
<dbReference type="InterPro" id="IPR015424">
    <property type="entry name" value="PyrdxlP-dep_Trfase"/>
</dbReference>
<evidence type="ECO:0000256" key="1">
    <source>
        <dbReference type="ARBA" id="ARBA00037999"/>
    </source>
</evidence>
<organism evidence="3 4">
    <name type="scientific">Chitinivorax tropicus</name>
    <dbReference type="NCBI Taxonomy" id="714531"/>
    <lineage>
        <taxon>Bacteria</taxon>
        <taxon>Pseudomonadati</taxon>
        <taxon>Pseudomonadota</taxon>
        <taxon>Betaproteobacteria</taxon>
        <taxon>Chitinivorax</taxon>
    </lineage>
</organism>
<accession>A0A840MNI7</accession>
<keyword evidence="4" id="KW-1185">Reference proteome</keyword>
<dbReference type="EMBL" id="JACHHY010000008">
    <property type="protein sequence ID" value="MBB5018312.1"/>
    <property type="molecule type" value="Genomic_DNA"/>
</dbReference>
<reference evidence="3 4" key="1">
    <citation type="submission" date="2020-08" db="EMBL/GenBank/DDBJ databases">
        <title>Genomic Encyclopedia of Type Strains, Phase IV (KMG-IV): sequencing the most valuable type-strain genomes for metagenomic binning, comparative biology and taxonomic classification.</title>
        <authorList>
            <person name="Goeker M."/>
        </authorList>
    </citation>
    <scope>NUCLEOTIDE SEQUENCE [LARGE SCALE GENOMIC DNA]</scope>
    <source>
        <strain evidence="3 4">DSM 27165</strain>
    </source>
</reference>
<sequence>MTALADCHVEFIRLDPFRDYPSPKVSVLPVFDPALIRHRLPAGPFFSDQAVFLNAGRTALEWIARHLPRPGAILLPAFHCPTMVTPVHAAGRQARFYRLQPDLQPDLADLEQTLQGGDIAAVLVPHYFGFPQPALPTLASRIKAANAYLIEDCAHALLSEQNGQPLGQTGDYAIASTRKFVPGRDGGLLLINHAPESPVDLPRPGMGAELRSVYDLLQQSAQHGHLPILKWLVRPPSLQAIGNSAQTLPPQRIQVDARQGLPRQRGLHSSRWVLRHTDYPALISRRRSIYKQWLHIVNDIPGVRPLFPALPDGVVPYMFPLLLDEPKRYFPALKQARLPIWRWDELAESSCEVSQRYGIGLLQLPCHQSIRHDELDWMATQLSQIMHSNKGLS</sequence>
<comment type="similarity">
    <text evidence="1 2">Belongs to the DegT/DnrJ/EryC1 family.</text>
</comment>
<gene>
    <name evidence="3" type="ORF">HNQ59_001600</name>
</gene>
<dbReference type="RefSeq" id="WP_184037407.1">
    <property type="nucleotide sequence ID" value="NZ_JACHHY010000008.1"/>
</dbReference>
<proteinExistence type="inferred from homology"/>
<dbReference type="Pfam" id="PF01041">
    <property type="entry name" value="DegT_DnrJ_EryC1"/>
    <property type="match status" value="1"/>
</dbReference>
<comment type="caution">
    <text evidence="3">The sequence shown here is derived from an EMBL/GenBank/DDBJ whole genome shotgun (WGS) entry which is preliminary data.</text>
</comment>
<keyword evidence="2" id="KW-0663">Pyridoxal phosphate</keyword>
<evidence type="ECO:0008006" key="5">
    <source>
        <dbReference type="Google" id="ProtNLM"/>
    </source>
</evidence>
<dbReference type="SUPFAM" id="SSF53383">
    <property type="entry name" value="PLP-dependent transferases"/>
    <property type="match status" value="1"/>
</dbReference>
<dbReference type="PANTHER" id="PTHR30244">
    <property type="entry name" value="TRANSAMINASE"/>
    <property type="match status" value="1"/>
</dbReference>
<dbReference type="PANTHER" id="PTHR30244:SF34">
    <property type="entry name" value="DTDP-4-AMINO-4,6-DIDEOXYGALACTOSE TRANSAMINASE"/>
    <property type="match status" value="1"/>
</dbReference>
<dbReference type="InterPro" id="IPR015421">
    <property type="entry name" value="PyrdxlP-dep_Trfase_major"/>
</dbReference>
<dbReference type="GO" id="GO:0008483">
    <property type="term" value="F:transaminase activity"/>
    <property type="evidence" value="ECO:0007669"/>
    <property type="project" value="TreeGrafter"/>
</dbReference>
<evidence type="ECO:0000256" key="2">
    <source>
        <dbReference type="RuleBase" id="RU004508"/>
    </source>
</evidence>
<dbReference type="Proteomes" id="UP000575898">
    <property type="component" value="Unassembled WGS sequence"/>
</dbReference>
<dbReference type="GO" id="GO:0030170">
    <property type="term" value="F:pyridoxal phosphate binding"/>
    <property type="evidence" value="ECO:0007669"/>
    <property type="project" value="TreeGrafter"/>
</dbReference>
<name>A0A840MNI7_9PROT</name>
<dbReference type="InterPro" id="IPR000653">
    <property type="entry name" value="DegT/StrS_aminotransferase"/>
</dbReference>
<evidence type="ECO:0000313" key="4">
    <source>
        <dbReference type="Proteomes" id="UP000575898"/>
    </source>
</evidence>
<dbReference type="AlphaFoldDB" id="A0A840MNI7"/>
<protein>
    <recommendedName>
        <fullName evidence="5">DegT/DnrJ/EryC1/StrS aminotransferase family protein</fullName>
    </recommendedName>
</protein>
<evidence type="ECO:0000313" key="3">
    <source>
        <dbReference type="EMBL" id="MBB5018312.1"/>
    </source>
</evidence>
<dbReference type="GO" id="GO:0000271">
    <property type="term" value="P:polysaccharide biosynthetic process"/>
    <property type="evidence" value="ECO:0007669"/>
    <property type="project" value="TreeGrafter"/>
</dbReference>